<dbReference type="InterPro" id="IPR035994">
    <property type="entry name" value="Nucleoside_phosphorylase_sf"/>
</dbReference>
<evidence type="ECO:0000313" key="8">
    <source>
        <dbReference type="EMBL" id="KZT33933.1"/>
    </source>
</evidence>
<dbReference type="AlphaFoldDB" id="A0A165Z4P9"/>
<gene>
    <name evidence="8" type="ORF">SISSUDRAFT_364919</name>
</gene>
<keyword evidence="4" id="KW-0328">Glycosyltransferase</keyword>
<dbReference type="STRING" id="1314776.A0A165Z4P9"/>
<organism evidence="8 9">
    <name type="scientific">Sistotremastrum suecicum HHB10207 ss-3</name>
    <dbReference type="NCBI Taxonomy" id="1314776"/>
    <lineage>
        <taxon>Eukaryota</taxon>
        <taxon>Fungi</taxon>
        <taxon>Dikarya</taxon>
        <taxon>Basidiomycota</taxon>
        <taxon>Agaricomycotina</taxon>
        <taxon>Agaricomycetes</taxon>
        <taxon>Sistotremastrales</taxon>
        <taxon>Sistotremastraceae</taxon>
        <taxon>Sistotremastrum</taxon>
    </lineage>
</organism>
<dbReference type="GO" id="GO:0009116">
    <property type="term" value="P:nucleoside metabolic process"/>
    <property type="evidence" value="ECO:0007669"/>
    <property type="project" value="InterPro"/>
</dbReference>
<protein>
    <recommendedName>
        <fullName evidence="3">purine-nucleoside phosphorylase</fullName>
        <ecNumber evidence="3">2.4.2.1</ecNumber>
    </recommendedName>
    <alternativeName>
        <fullName evidence="6">Inosine-guanosine phosphorylase</fullName>
    </alternativeName>
</protein>
<evidence type="ECO:0000259" key="7">
    <source>
        <dbReference type="Pfam" id="PF01048"/>
    </source>
</evidence>
<evidence type="ECO:0000256" key="1">
    <source>
        <dbReference type="ARBA" id="ARBA00005058"/>
    </source>
</evidence>
<comment type="pathway">
    <text evidence="1">Purine metabolism; purine nucleoside salvage.</text>
</comment>
<dbReference type="Pfam" id="PF01048">
    <property type="entry name" value="PNP_UDP_1"/>
    <property type="match status" value="1"/>
</dbReference>
<dbReference type="InterPro" id="IPR000845">
    <property type="entry name" value="Nucleoside_phosphorylase_d"/>
</dbReference>
<dbReference type="EC" id="2.4.2.1" evidence="3"/>
<dbReference type="InterPro" id="IPR011268">
    <property type="entry name" value="Purine_phosphorylase"/>
</dbReference>
<proteinExistence type="inferred from homology"/>
<dbReference type="UniPathway" id="UPA00606"/>
<dbReference type="PANTHER" id="PTHR11904:SF9">
    <property type="entry name" value="PURINE NUCLEOSIDE PHOSPHORYLASE-RELATED"/>
    <property type="match status" value="1"/>
</dbReference>
<dbReference type="Proteomes" id="UP000076798">
    <property type="component" value="Unassembled WGS sequence"/>
</dbReference>
<comment type="similarity">
    <text evidence="2">Belongs to the PNP/MTAP phosphorylase family.</text>
</comment>
<dbReference type="Gene3D" id="3.40.50.1580">
    <property type="entry name" value="Nucleoside phosphorylase domain"/>
    <property type="match status" value="1"/>
</dbReference>
<evidence type="ECO:0000256" key="6">
    <source>
        <dbReference type="ARBA" id="ARBA00031036"/>
    </source>
</evidence>
<dbReference type="CDD" id="cd09009">
    <property type="entry name" value="PNP-EcPNPII_like"/>
    <property type="match status" value="1"/>
</dbReference>
<dbReference type="OrthoDB" id="10261782at2759"/>
<evidence type="ECO:0000256" key="3">
    <source>
        <dbReference type="ARBA" id="ARBA00011886"/>
    </source>
</evidence>
<evidence type="ECO:0000256" key="2">
    <source>
        <dbReference type="ARBA" id="ARBA00006751"/>
    </source>
</evidence>
<dbReference type="EMBL" id="KV428210">
    <property type="protein sequence ID" value="KZT33933.1"/>
    <property type="molecule type" value="Genomic_DNA"/>
</dbReference>
<accession>A0A165Z4P9</accession>
<reference evidence="8 9" key="1">
    <citation type="journal article" date="2016" name="Mol. Biol. Evol.">
        <title>Comparative Genomics of Early-Diverging Mushroom-Forming Fungi Provides Insights into the Origins of Lignocellulose Decay Capabilities.</title>
        <authorList>
            <person name="Nagy L.G."/>
            <person name="Riley R."/>
            <person name="Tritt A."/>
            <person name="Adam C."/>
            <person name="Daum C."/>
            <person name="Floudas D."/>
            <person name="Sun H."/>
            <person name="Yadav J.S."/>
            <person name="Pangilinan J."/>
            <person name="Larsson K.H."/>
            <person name="Matsuura K."/>
            <person name="Barry K."/>
            <person name="Labutti K."/>
            <person name="Kuo R."/>
            <person name="Ohm R.A."/>
            <person name="Bhattacharya S.S."/>
            <person name="Shirouzu T."/>
            <person name="Yoshinaga Y."/>
            <person name="Martin F.M."/>
            <person name="Grigoriev I.V."/>
            <person name="Hibbett D.S."/>
        </authorList>
    </citation>
    <scope>NUCLEOTIDE SEQUENCE [LARGE SCALE GENOMIC DNA]</scope>
    <source>
        <strain evidence="8 9">HHB10207 ss-3</strain>
    </source>
</reference>
<feature type="domain" description="Nucleoside phosphorylase" evidence="7">
    <location>
        <begin position="138"/>
        <end position="327"/>
    </location>
</feature>
<keyword evidence="5" id="KW-0808">Transferase</keyword>
<name>A0A165Z4P9_9AGAM</name>
<dbReference type="GO" id="GO:0005737">
    <property type="term" value="C:cytoplasm"/>
    <property type="evidence" value="ECO:0007669"/>
    <property type="project" value="TreeGrafter"/>
</dbReference>
<evidence type="ECO:0000313" key="9">
    <source>
        <dbReference type="Proteomes" id="UP000076798"/>
    </source>
</evidence>
<dbReference type="SUPFAM" id="SSF53167">
    <property type="entry name" value="Purine and uridine phosphorylases"/>
    <property type="match status" value="1"/>
</dbReference>
<evidence type="ECO:0000256" key="4">
    <source>
        <dbReference type="ARBA" id="ARBA00022676"/>
    </source>
</evidence>
<sequence length="331" mass="35187">MSPTINIDQLFASSLETLRSHVPERLLSPKVGIVCGSGLSTLADSMRDIHSVPYSLLDGFGSSTVLGHKSVLAFGLMGPGDGVPVVAMLGRFHPYEGHPLSTVVYPIRFLAKLGIKNLISMSGMQYRTRKADLILHFLIVTNAAGALNPNIPVGTIVVIQDHIALPNLTGPLNPLLGPPISALTPRFLPLSDAYSRSLRRLVFLASHKLSLPDSALTEGTYAWVSGPSYETPAEGRFLRAAGADVVGMSTVPEVLAAREAGLEVCVLSLATNAVVIPDTYRSIKAEVAAELAGKPIEYPAEAVVSHEEVLTVGRQKAELMRSLVETVVGLI</sequence>
<evidence type="ECO:0000256" key="5">
    <source>
        <dbReference type="ARBA" id="ARBA00022679"/>
    </source>
</evidence>
<dbReference type="GO" id="GO:0004731">
    <property type="term" value="F:purine-nucleoside phosphorylase activity"/>
    <property type="evidence" value="ECO:0007669"/>
    <property type="project" value="UniProtKB-EC"/>
</dbReference>
<keyword evidence="9" id="KW-1185">Reference proteome</keyword>
<dbReference type="PANTHER" id="PTHR11904">
    <property type="entry name" value="METHYLTHIOADENOSINE/PURINE NUCLEOSIDE PHOSPHORYLASE"/>
    <property type="match status" value="1"/>
</dbReference>